<dbReference type="InterPro" id="IPR011701">
    <property type="entry name" value="MFS"/>
</dbReference>
<dbReference type="GO" id="GO:0022857">
    <property type="term" value="F:transmembrane transporter activity"/>
    <property type="evidence" value="ECO:0007669"/>
    <property type="project" value="InterPro"/>
</dbReference>
<keyword evidence="3" id="KW-1133">Transmembrane helix</keyword>
<dbReference type="KEGG" id="cpoy:GP475_07590"/>
<reference evidence="5 6" key="1">
    <citation type="submission" date="2019-12" db="EMBL/GenBank/DDBJ databases">
        <title>Corynebacterium sp. nov., isolated from feces of the Anser Albifrons in China.</title>
        <authorList>
            <person name="Liu Q."/>
        </authorList>
    </citation>
    <scope>NUCLEOTIDE SEQUENCE [LARGE SCALE GENOMIC DNA]</scope>
    <source>
        <strain evidence="5 6">4H37-19</strain>
    </source>
</reference>
<dbReference type="Gene3D" id="1.20.1250.20">
    <property type="entry name" value="MFS general substrate transporter like domains"/>
    <property type="match status" value="2"/>
</dbReference>
<gene>
    <name evidence="5" type="ORF">GP475_07590</name>
</gene>
<accession>A0A7H0SPP1</accession>
<keyword evidence="2" id="KW-0812">Transmembrane</keyword>
<evidence type="ECO:0000256" key="3">
    <source>
        <dbReference type="ARBA" id="ARBA00022989"/>
    </source>
</evidence>
<keyword evidence="4" id="KW-0472">Membrane</keyword>
<dbReference type="RefSeq" id="WP_187973830.1">
    <property type="nucleotide sequence ID" value="NZ_CP046884.1"/>
</dbReference>
<name>A0A7H0SPP1_9CORY</name>
<evidence type="ECO:0000256" key="1">
    <source>
        <dbReference type="ARBA" id="ARBA00004651"/>
    </source>
</evidence>
<dbReference type="Proteomes" id="UP000516320">
    <property type="component" value="Chromosome"/>
</dbReference>
<organism evidence="5 6">
    <name type="scientific">Corynebacterium poyangense</name>
    <dbReference type="NCBI Taxonomy" id="2684405"/>
    <lineage>
        <taxon>Bacteria</taxon>
        <taxon>Bacillati</taxon>
        <taxon>Actinomycetota</taxon>
        <taxon>Actinomycetes</taxon>
        <taxon>Mycobacteriales</taxon>
        <taxon>Corynebacteriaceae</taxon>
        <taxon>Corynebacterium</taxon>
    </lineage>
</organism>
<dbReference type="InterPro" id="IPR036259">
    <property type="entry name" value="MFS_trans_sf"/>
</dbReference>
<dbReference type="PROSITE" id="PS50850">
    <property type="entry name" value="MFS"/>
    <property type="match status" value="1"/>
</dbReference>
<evidence type="ECO:0000313" key="6">
    <source>
        <dbReference type="Proteomes" id="UP000516320"/>
    </source>
</evidence>
<evidence type="ECO:0000256" key="4">
    <source>
        <dbReference type="ARBA" id="ARBA00023136"/>
    </source>
</evidence>
<dbReference type="GO" id="GO:0005886">
    <property type="term" value="C:plasma membrane"/>
    <property type="evidence" value="ECO:0007669"/>
    <property type="project" value="UniProtKB-SubCell"/>
</dbReference>
<dbReference type="PANTHER" id="PTHR23531:SF1">
    <property type="entry name" value="QUINOLENE RESISTANCE PROTEIN NORA"/>
    <property type="match status" value="1"/>
</dbReference>
<dbReference type="CDD" id="cd17489">
    <property type="entry name" value="MFS_YfcJ_like"/>
    <property type="match status" value="1"/>
</dbReference>
<dbReference type="EMBL" id="CP046884">
    <property type="protein sequence ID" value="QNQ90516.1"/>
    <property type="molecule type" value="Genomic_DNA"/>
</dbReference>
<dbReference type="InterPro" id="IPR052714">
    <property type="entry name" value="MFS_Exporter"/>
</dbReference>
<dbReference type="SUPFAM" id="SSF103473">
    <property type="entry name" value="MFS general substrate transporter"/>
    <property type="match status" value="1"/>
</dbReference>
<comment type="subcellular location">
    <subcellularLocation>
        <location evidence="1">Cell membrane</location>
        <topology evidence="1">Multi-pass membrane protein</topology>
    </subcellularLocation>
</comment>
<evidence type="ECO:0000256" key="2">
    <source>
        <dbReference type="ARBA" id="ARBA00022692"/>
    </source>
</evidence>
<dbReference type="PANTHER" id="PTHR23531">
    <property type="entry name" value="QUINOLENE RESISTANCE PROTEIN NORA"/>
    <property type="match status" value="1"/>
</dbReference>
<proteinExistence type="predicted"/>
<keyword evidence="6" id="KW-1185">Reference proteome</keyword>
<evidence type="ECO:0000313" key="5">
    <source>
        <dbReference type="EMBL" id="QNQ90516.1"/>
    </source>
</evidence>
<protein>
    <submittedName>
        <fullName evidence="5">MFS transporter</fullName>
    </submittedName>
</protein>
<dbReference type="AlphaFoldDB" id="A0A7H0SPP1"/>
<dbReference type="InterPro" id="IPR020846">
    <property type="entry name" value="MFS_dom"/>
</dbReference>
<sequence>MAPRALTPEKINQINSVWQSPGFIATLIAVAAAFGSYALLLPVIPLAVVDAGESESLAGSATGVFMAATVLTQILTPTMLRAMGYNPVMVGSAFMLGFPALGHLLGLDPWNVLGFSALRGVGFGALTVAQSALIAELVPLRWLGKASGLLGVAVGLSQMLFLPIGLSVSRNFGFHVVYLLAAAVALISALMCLSIPRLRPTPPTTPSQYQHMDEQEVPPPATWKLITVPALAVTSLSMTFGAVSSFLPIAVNQVDPVSGSIIGGLMLSILGASMMVFRFLSGMVADRRGMPGLTMIPSQLASLLGTLLIAAVLAWNWPLWLLVLAAVLFGGAFGMVQNEALLSMFFRLPRSRVSDASTLWNISYDAGTGIGSVLLGVVAASLSYSGAYTLGAAIIALGLVITIADHVVGRHRITEHSNMRARLRQVPVARKAVYGVRKARRVATRPVEVTKLLVRRPPRPGWKNRGAVTPPNQDEG</sequence>
<dbReference type="Pfam" id="PF07690">
    <property type="entry name" value="MFS_1"/>
    <property type="match status" value="1"/>
</dbReference>